<evidence type="ECO:0000313" key="3">
    <source>
        <dbReference type="Proteomes" id="UP001516023"/>
    </source>
</evidence>
<comment type="caution">
    <text evidence="2">The sequence shown here is derived from an EMBL/GenBank/DDBJ whole genome shotgun (WGS) entry which is preliminary data.</text>
</comment>
<evidence type="ECO:0000256" key="1">
    <source>
        <dbReference type="SAM" id="MobiDB-lite"/>
    </source>
</evidence>
<dbReference type="AlphaFoldDB" id="A0ABD3Q2E9"/>
<name>A0ABD3Q2E9_9STRA</name>
<protein>
    <submittedName>
        <fullName evidence="2">Uncharacterized protein</fullName>
    </submittedName>
</protein>
<dbReference type="EMBL" id="JABMIG020000078">
    <property type="protein sequence ID" value="KAL3794634.1"/>
    <property type="molecule type" value="Genomic_DNA"/>
</dbReference>
<accession>A0ABD3Q2E9</accession>
<keyword evidence="3" id="KW-1185">Reference proteome</keyword>
<sequence>MVPTALRHLRPTTGEEKRDHKGKTNRRYNRYWPSLCRQLSAAQEIKMTARCLIIAFLLSAQLSDAKSGTSFHYRQHPLAFRPSSHWQGLTSTNTHCAFTFGVPSTTRSLAKCTSDVSRITSRLSLHEKSSDAVNDETEAEDLTLPETIFTRFERPKDINTQSFGPLLPIAKAVDDATGGWGLSYADLHPATPRTSVGQAFLATNFCYAAGGLALGVQGEWFLGALTEIAGIVSFWYHYSQLEFGKNRAEVRLALLIDYFTAGSALITGGVYMIQAGVDSVPLDAILAAGADAADVGAAHFSPGVSSVVTSSPIDTSEKFQSYGPTLTLTLRDPSVPSIADARSRTNSKNTALVSSQVSNVPPNYVRPSMSIESSFGGLSARLAALFRINSSASPVSEPSQSPSRFASGYMVDGGNIILGPPSESSHDKLTKDFFPLFGGLGQLKSLSDCVGNMQPEIAYEIKTRATSTYGDDDRNNNIHEIDWRPFPKTLPWVTAVSCGLKWWPFPTYKPGEGYGHKLMSVPHFVRCGATICLPRVSGILKPWRTSVNNNQSSGTVIKRKNLDFDVTYLDDVNRHGGRLEVLLGRSTPYLKPRFVEHSRNPGQNNHILACFTTGSRKGKLEGKSPSAPSIEYLRGSFRVLLPSFLRNRTQQGVSVAPSYDFVEGKARFVVSGGVGTSGRTSAVLRFDSDDSTLTVVRALDESKVIAPTISLQTGKIVYDWYIGLNNKDKNNRSSVSSIRAHVDPTNCIRVLWTDSITGRTEGNCWVSEVRVPLGITSSGSRIADIRVGRRWVI</sequence>
<feature type="region of interest" description="Disordered" evidence="1">
    <location>
        <begin position="1"/>
        <end position="24"/>
    </location>
</feature>
<dbReference type="Proteomes" id="UP001516023">
    <property type="component" value="Unassembled WGS sequence"/>
</dbReference>
<organism evidence="2 3">
    <name type="scientific">Cyclotella cryptica</name>
    <dbReference type="NCBI Taxonomy" id="29204"/>
    <lineage>
        <taxon>Eukaryota</taxon>
        <taxon>Sar</taxon>
        <taxon>Stramenopiles</taxon>
        <taxon>Ochrophyta</taxon>
        <taxon>Bacillariophyta</taxon>
        <taxon>Coscinodiscophyceae</taxon>
        <taxon>Thalassiosirophycidae</taxon>
        <taxon>Stephanodiscales</taxon>
        <taxon>Stephanodiscaceae</taxon>
        <taxon>Cyclotella</taxon>
    </lineage>
</organism>
<reference evidence="2 3" key="1">
    <citation type="journal article" date="2020" name="G3 (Bethesda)">
        <title>Improved Reference Genome for Cyclotella cryptica CCMP332, a Model for Cell Wall Morphogenesis, Salinity Adaptation, and Lipid Production in Diatoms (Bacillariophyta).</title>
        <authorList>
            <person name="Roberts W.R."/>
            <person name="Downey K.M."/>
            <person name="Ruck E.C."/>
            <person name="Traller J.C."/>
            <person name="Alverson A.J."/>
        </authorList>
    </citation>
    <scope>NUCLEOTIDE SEQUENCE [LARGE SCALE GENOMIC DNA]</scope>
    <source>
        <strain evidence="2 3">CCMP332</strain>
    </source>
</reference>
<evidence type="ECO:0000313" key="2">
    <source>
        <dbReference type="EMBL" id="KAL3794634.1"/>
    </source>
</evidence>
<gene>
    <name evidence="2" type="ORF">HJC23_010062</name>
</gene>
<proteinExistence type="predicted"/>